<dbReference type="RefSeq" id="WP_006418306.1">
    <property type="nucleotide sequence ID" value="NZ_AENN01000015.1"/>
</dbReference>
<dbReference type="GO" id="GO:0005737">
    <property type="term" value="C:cytoplasm"/>
    <property type="evidence" value="ECO:0007669"/>
    <property type="project" value="UniProtKB-SubCell"/>
</dbReference>
<comment type="similarity">
    <text evidence="1 2">Belongs to the CutC family.</text>
</comment>
<dbReference type="InterPro" id="IPR005627">
    <property type="entry name" value="CutC-like"/>
</dbReference>
<evidence type="ECO:0000256" key="2">
    <source>
        <dbReference type="HAMAP-Rule" id="MF_00795"/>
    </source>
</evidence>
<comment type="caution">
    <text evidence="2">Once thought to be involved in copper homeostasis, experiments in E.coli have shown this is not the case.</text>
</comment>
<comment type="subcellular location">
    <subcellularLocation>
        <location evidence="2">Cytoplasm</location>
    </subcellularLocation>
</comment>
<evidence type="ECO:0000256" key="1">
    <source>
        <dbReference type="ARBA" id="ARBA00007768"/>
    </source>
</evidence>
<proteinExistence type="inferred from homology"/>
<dbReference type="PANTHER" id="PTHR12598:SF0">
    <property type="entry name" value="COPPER HOMEOSTASIS PROTEIN CUTC HOMOLOG"/>
    <property type="match status" value="1"/>
</dbReference>
<keyword evidence="4" id="KW-1185">Reference proteome</keyword>
<evidence type="ECO:0000313" key="3">
    <source>
        <dbReference type="EMBL" id="EFR31103.1"/>
    </source>
</evidence>
<dbReference type="SUPFAM" id="SSF110395">
    <property type="entry name" value="CutC-like"/>
    <property type="match status" value="1"/>
</dbReference>
<dbReference type="GO" id="GO:0005507">
    <property type="term" value="F:copper ion binding"/>
    <property type="evidence" value="ECO:0007669"/>
    <property type="project" value="TreeGrafter"/>
</dbReference>
<comment type="caution">
    <text evidence="3">The sequence shown here is derived from an EMBL/GenBank/DDBJ whole genome shotgun (WGS) entry which is preliminary data.</text>
</comment>
<organism evidence="3 4">
    <name type="scientific">Eremococcus coleocola ACS-139-V-Col8</name>
    <dbReference type="NCBI Taxonomy" id="908337"/>
    <lineage>
        <taxon>Bacteria</taxon>
        <taxon>Bacillati</taxon>
        <taxon>Bacillota</taxon>
        <taxon>Bacilli</taxon>
        <taxon>Lactobacillales</taxon>
        <taxon>Aerococcaceae</taxon>
        <taxon>Eremococcus</taxon>
    </lineage>
</organism>
<dbReference type="eggNOG" id="COG3142">
    <property type="taxonomic scope" value="Bacteria"/>
</dbReference>
<evidence type="ECO:0000313" key="4">
    <source>
        <dbReference type="Proteomes" id="UP000005990"/>
    </source>
</evidence>
<protein>
    <recommendedName>
        <fullName evidence="2">PF03932 family protein CutC</fullName>
    </recommendedName>
</protein>
<dbReference type="HAMAP" id="MF_00795">
    <property type="entry name" value="CutC"/>
    <property type="match status" value="1"/>
</dbReference>
<gene>
    <name evidence="2" type="primary">cutC</name>
    <name evidence="3" type="ORF">HMPREF9257_1596</name>
</gene>
<sequence length="243" mass="25636">MLIEACVGSYEDAVMAAEGGADRLEFNSALALGGLTPSYGAFVLARQAVTIPIIAMVRPRPGGFSYSEEEKAVMLADAQFLLDQGADGLVFGCLKEDGCLDEDANRALIDLCHKAGKEAVFHRAFDVAADPWTAVADLAVWGCDRILTSGQAVTAPEGADLLARLIQTYGDKIEFCLGSGVNANNALALANQTGANQLHASFGKWRQDKTSHGQGGVDFGSGSQGDYQALDISKLKAMVDLFK</sequence>
<dbReference type="InterPro" id="IPR036822">
    <property type="entry name" value="CutC-like_dom_sf"/>
</dbReference>
<dbReference type="STRING" id="908337.HMPREF9257_1596"/>
<accession>E4KPV7</accession>
<reference evidence="3 4" key="1">
    <citation type="submission" date="2010-10" db="EMBL/GenBank/DDBJ databases">
        <authorList>
            <person name="Durkin A.S."/>
            <person name="Madupu R."/>
            <person name="Torralba M."/>
            <person name="Gillis M."/>
            <person name="Methe B."/>
            <person name="Sutton G."/>
            <person name="Nelson K.E."/>
        </authorList>
    </citation>
    <scope>NUCLEOTIDE SEQUENCE [LARGE SCALE GENOMIC DNA]</scope>
    <source>
        <strain evidence="3 4">ACS-139-V-Col8</strain>
    </source>
</reference>
<name>E4KPV7_9LACT</name>
<dbReference type="AlphaFoldDB" id="E4KPV7"/>
<dbReference type="EMBL" id="AENN01000015">
    <property type="protein sequence ID" value="EFR31103.1"/>
    <property type="molecule type" value="Genomic_DNA"/>
</dbReference>
<dbReference type="Pfam" id="PF03932">
    <property type="entry name" value="CutC"/>
    <property type="match status" value="1"/>
</dbReference>
<dbReference type="Gene3D" id="3.20.20.380">
    <property type="entry name" value="Copper homeostasis (CutC) domain"/>
    <property type="match status" value="1"/>
</dbReference>
<dbReference type="Proteomes" id="UP000005990">
    <property type="component" value="Unassembled WGS sequence"/>
</dbReference>
<keyword evidence="2" id="KW-0963">Cytoplasm</keyword>
<dbReference type="PANTHER" id="PTHR12598">
    <property type="entry name" value="COPPER HOMEOSTASIS PROTEIN CUTC"/>
    <property type="match status" value="1"/>
</dbReference>
<dbReference type="OrthoDB" id="9815677at2"/>